<dbReference type="Proteomes" id="UP000177103">
    <property type="component" value="Unassembled WGS sequence"/>
</dbReference>
<feature type="transmembrane region" description="Helical" evidence="1">
    <location>
        <begin position="21"/>
        <end position="43"/>
    </location>
</feature>
<keyword evidence="1" id="KW-1133">Transmembrane helix</keyword>
<sequence length="60" mass="6694">MKRERKALKREDYLVASFEAIGYSMAIGLALVLYGILLVLLLVETLTQADEPDVPVEEAK</sequence>
<keyword evidence="1" id="KW-0812">Transmembrane</keyword>
<dbReference type="EMBL" id="MHCQ01000043">
    <property type="protein sequence ID" value="OGY23350.1"/>
    <property type="molecule type" value="Genomic_DNA"/>
</dbReference>
<keyword evidence="1" id="KW-0472">Membrane</keyword>
<reference evidence="2 3" key="1">
    <citation type="journal article" date="2016" name="Nat. Commun.">
        <title>Thousands of microbial genomes shed light on interconnected biogeochemical processes in an aquifer system.</title>
        <authorList>
            <person name="Anantharaman K."/>
            <person name="Brown C.T."/>
            <person name="Hug L.A."/>
            <person name="Sharon I."/>
            <person name="Castelle C.J."/>
            <person name="Probst A.J."/>
            <person name="Thomas B.C."/>
            <person name="Singh A."/>
            <person name="Wilkins M.J."/>
            <person name="Karaoz U."/>
            <person name="Brodie E.L."/>
            <person name="Williams K.H."/>
            <person name="Hubbard S.S."/>
            <person name="Banfield J.F."/>
        </authorList>
    </citation>
    <scope>NUCLEOTIDE SEQUENCE [LARGE SCALE GENOMIC DNA]</scope>
</reference>
<name>A0A1G1W6Z6_9BACT</name>
<dbReference type="AlphaFoldDB" id="A0A1G1W6Z6"/>
<organism evidence="2 3">
    <name type="scientific">Candidatus Woykebacteria bacterium RBG_13_40_7b</name>
    <dbReference type="NCBI Taxonomy" id="1802594"/>
    <lineage>
        <taxon>Bacteria</taxon>
        <taxon>Candidatus Woykeibacteriota</taxon>
    </lineage>
</organism>
<protein>
    <submittedName>
        <fullName evidence="2">Uncharacterized protein</fullName>
    </submittedName>
</protein>
<accession>A0A1G1W6Z6</accession>
<gene>
    <name evidence="2" type="ORF">A2Y57_00115</name>
</gene>
<comment type="caution">
    <text evidence="2">The sequence shown here is derived from an EMBL/GenBank/DDBJ whole genome shotgun (WGS) entry which is preliminary data.</text>
</comment>
<evidence type="ECO:0000256" key="1">
    <source>
        <dbReference type="SAM" id="Phobius"/>
    </source>
</evidence>
<proteinExistence type="predicted"/>
<evidence type="ECO:0000313" key="3">
    <source>
        <dbReference type="Proteomes" id="UP000177103"/>
    </source>
</evidence>
<evidence type="ECO:0000313" key="2">
    <source>
        <dbReference type="EMBL" id="OGY23350.1"/>
    </source>
</evidence>